<protein>
    <submittedName>
        <fullName evidence="1">Uncharacterized protein</fullName>
    </submittedName>
</protein>
<dbReference type="InterPro" id="IPR036291">
    <property type="entry name" value="NAD(P)-bd_dom_sf"/>
</dbReference>
<dbReference type="SUPFAM" id="SSF51735">
    <property type="entry name" value="NAD(P)-binding Rossmann-fold domains"/>
    <property type="match status" value="1"/>
</dbReference>
<name>A0AAW0JH56_MYOGA</name>
<dbReference type="Proteomes" id="UP001488838">
    <property type="component" value="Unassembled WGS sequence"/>
</dbReference>
<dbReference type="Gene3D" id="3.40.50.720">
    <property type="entry name" value="NAD(P)-binding Rossmann-like Domain"/>
    <property type="match status" value="1"/>
</dbReference>
<dbReference type="EMBL" id="JBBHLL010000038">
    <property type="protein sequence ID" value="KAK7825706.1"/>
    <property type="molecule type" value="Genomic_DNA"/>
</dbReference>
<dbReference type="AlphaFoldDB" id="A0AAW0JH56"/>
<sequence>YIVYVFQCDSIQGHFNDTVKAENRDFVVKGKPDSIFREQGPTGIKTPSHIALRAKVTHDDKVGTVEGFMTSIYDIIVLLSLVGQTILEMHGKLMHQWLLCLLDGRKVLNIMTLRGSEAGFGGVLKDILDVTDDRAASYNFEKSIHTFTYSART</sequence>
<organism evidence="1 2">
    <name type="scientific">Myodes glareolus</name>
    <name type="common">Bank vole</name>
    <name type="synonym">Clethrionomys glareolus</name>
    <dbReference type="NCBI Taxonomy" id="447135"/>
    <lineage>
        <taxon>Eukaryota</taxon>
        <taxon>Metazoa</taxon>
        <taxon>Chordata</taxon>
        <taxon>Craniata</taxon>
        <taxon>Vertebrata</taxon>
        <taxon>Euteleostomi</taxon>
        <taxon>Mammalia</taxon>
        <taxon>Eutheria</taxon>
        <taxon>Euarchontoglires</taxon>
        <taxon>Glires</taxon>
        <taxon>Rodentia</taxon>
        <taxon>Myomorpha</taxon>
        <taxon>Muroidea</taxon>
        <taxon>Cricetidae</taxon>
        <taxon>Arvicolinae</taxon>
        <taxon>Myodes</taxon>
    </lineage>
</organism>
<comment type="caution">
    <text evidence="1">The sequence shown here is derived from an EMBL/GenBank/DDBJ whole genome shotgun (WGS) entry which is preliminary data.</text>
</comment>
<evidence type="ECO:0000313" key="2">
    <source>
        <dbReference type="Proteomes" id="UP001488838"/>
    </source>
</evidence>
<evidence type="ECO:0000313" key="1">
    <source>
        <dbReference type="EMBL" id="KAK7825706.1"/>
    </source>
</evidence>
<proteinExistence type="predicted"/>
<gene>
    <name evidence="1" type="ORF">U0070_012951</name>
</gene>
<reference evidence="1 2" key="1">
    <citation type="journal article" date="2023" name="bioRxiv">
        <title>Conserved and derived expression patterns and positive selection on dental genes reveal complex evolutionary context of ever-growing rodent molars.</title>
        <authorList>
            <person name="Calamari Z.T."/>
            <person name="Song A."/>
            <person name="Cohen E."/>
            <person name="Akter M."/>
            <person name="Roy R.D."/>
            <person name="Hallikas O."/>
            <person name="Christensen M.M."/>
            <person name="Li P."/>
            <person name="Marangoni P."/>
            <person name="Jernvall J."/>
            <person name="Klein O.D."/>
        </authorList>
    </citation>
    <scope>NUCLEOTIDE SEQUENCE [LARGE SCALE GENOMIC DNA]</scope>
    <source>
        <strain evidence="1">V071</strain>
    </source>
</reference>
<feature type="non-terminal residue" evidence="1">
    <location>
        <position position="1"/>
    </location>
</feature>
<keyword evidence="2" id="KW-1185">Reference proteome</keyword>
<accession>A0AAW0JH56</accession>